<dbReference type="KEGG" id="acan:ACA1_232660"/>
<dbReference type="Proteomes" id="UP000011083">
    <property type="component" value="Unassembled WGS sequence"/>
</dbReference>
<sequence length="312" mass="34246">MDVFASYVDEDELNDSEEERVEEAVVPSFDAGSAAATLLPLSVDLAPSVTPILGLGAFARADSKEVTFNPRVDTLYAPVQGPATLPPGVRRDTINNTPTGHVERTNLNTFLFDQQYHTFHCYGFAADPTVNAQTHSMIGSTERQQTKGATSVFDPSPSARQLRKQAKKKRAQSGDPGTEEYLGPWAPPKDETAPAQLTGEEVAAYEAWKPISKKKRKQMERQAMLAEEGEGDEEQEEQEKPKKEKKKKKKKNIETIFEQEDEDAPSNRAAAGGEEDSDDDESRPPAPASRVGPSRPPASAQAEEEEDDDEDD</sequence>
<dbReference type="GeneID" id="14919891"/>
<dbReference type="EMBL" id="KB007939">
    <property type="protein sequence ID" value="ELR18919.1"/>
    <property type="molecule type" value="Genomic_DNA"/>
</dbReference>
<evidence type="ECO:0000313" key="3">
    <source>
        <dbReference type="Proteomes" id="UP000011083"/>
    </source>
</evidence>
<organism evidence="2 3">
    <name type="scientific">Acanthamoeba castellanii (strain ATCC 30010 / Neff)</name>
    <dbReference type="NCBI Taxonomy" id="1257118"/>
    <lineage>
        <taxon>Eukaryota</taxon>
        <taxon>Amoebozoa</taxon>
        <taxon>Discosea</taxon>
        <taxon>Longamoebia</taxon>
        <taxon>Centramoebida</taxon>
        <taxon>Acanthamoebidae</taxon>
        <taxon>Acanthamoeba</taxon>
    </lineage>
</organism>
<feature type="compositionally biased region" description="Acidic residues" evidence="1">
    <location>
        <begin position="302"/>
        <end position="312"/>
    </location>
</feature>
<protein>
    <submittedName>
        <fullName evidence="2">Uncharacterized protein</fullName>
    </submittedName>
</protein>
<dbReference type="VEuPathDB" id="AmoebaDB:ACA1_232660"/>
<dbReference type="RefSeq" id="XP_004340983.1">
    <property type="nucleotide sequence ID" value="XM_004340935.1"/>
</dbReference>
<keyword evidence="3" id="KW-1185">Reference proteome</keyword>
<evidence type="ECO:0000256" key="1">
    <source>
        <dbReference type="SAM" id="MobiDB-lite"/>
    </source>
</evidence>
<dbReference type="STRING" id="1257118.L8H066"/>
<dbReference type="GO" id="GO:0000398">
    <property type="term" value="P:mRNA splicing, via spliceosome"/>
    <property type="evidence" value="ECO:0007669"/>
    <property type="project" value="InterPro"/>
</dbReference>
<reference evidence="2 3" key="1">
    <citation type="journal article" date="2013" name="Genome Biol.">
        <title>Genome of Acanthamoeba castellanii highlights extensive lateral gene transfer and early evolution of tyrosine kinase signaling.</title>
        <authorList>
            <person name="Clarke M."/>
            <person name="Lohan A.J."/>
            <person name="Liu B."/>
            <person name="Lagkouvardos I."/>
            <person name="Roy S."/>
            <person name="Zafar N."/>
            <person name="Bertelli C."/>
            <person name="Schilde C."/>
            <person name="Kianianmomeni A."/>
            <person name="Burglin T.R."/>
            <person name="Frech C."/>
            <person name="Turcotte B."/>
            <person name="Kopec K.O."/>
            <person name="Synnott J.M."/>
            <person name="Choo C."/>
            <person name="Paponov I."/>
            <person name="Finkler A."/>
            <person name="Soon Heng Tan C."/>
            <person name="Hutchins A.P."/>
            <person name="Weinmeier T."/>
            <person name="Rattei T."/>
            <person name="Chu J.S."/>
            <person name="Gimenez G."/>
            <person name="Irimia M."/>
            <person name="Rigden D.J."/>
            <person name="Fitzpatrick D.A."/>
            <person name="Lorenzo-Morales J."/>
            <person name="Bateman A."/>
            <person name="Chiu C.H."/>
            <person name="Tang P."/>
            <person name="Hegemann P."/>
            <person name="Fromm H."/>
            <person name="Raoult D."/>
            <person name="Greub G."/>
            <person name="Miranda-Saavedra D."/>
            <person name="Chen N."/>
            <person name="Nash P."/>
            <person name="Ginger M.L."/>
            <person name="Horn M."/>
            <person name="Schaap P."/>
            <person name="Caler L."/>
            <person name="Loftus B."/>
        </authorList>
    </citation>
    <scope>NUCLEOTIDE SEQUENCE [LARGE SCALE GENOMIC DNA]</scope>
    <source>
        <strain evidence="2 3">Neff</strain>
    </source>
</reference>
<feature type="region of interest" description="Disordered" evidence="1">
    <location>
        <begin position="138"/>
        <end position="193"/>
    </location>
</feature>
<accession>L8H066</accession>
<name>L8H066_ACACF</name>
<feature type="compositionally biased region" description="Basic residues" evidence="1">
    <location>
        <begin position="161"/>
        <end position="171"/>
    </location>
</feature>
<dbReference type="PANTHER" id="PTHR43979">
    <property type="entry name" value="PRE-MRNA-PROCESSING FACTOR 17"/>
    <property type="match status" value="1"/>
</dbReference>
<dbReference type="OrthoDB" id="1734065at2759"/>
<evidence type="ECO:0000313" key="2">
    <source>
        <dbReference type="EMBL" id="ELR18919.1"/>
    </source>
</evidence>
<dbReference type="AlphaFoldDB" id="L8H066"/>
<dbReference type="InterPro" id="IPR032847">
    <property type="entry name" value="PRPF17"/>
</dbReference>
<dbReference type="GO" id="GO:0003729">
    <property type="term" value="F:mRNA binding"/>
    <property type="evidence" value="ECO:0007669"/>
    <property type="project" value="TreeGrafter"/>
</dbReference>
<gene>
    <name evidence="2" type="ORF">ACA1_232660</name>
</gene>
<feature type="region of interest" description="Disordered" evidence="1">
    <location>
        <begin position="205"/>
        <end position="312"/>
    </location>
</feature>
<proteinExistence type="predicted"/>
<dbReference type="GO" id="GO:0071013">
    <property type="term" value="C:catalytic step 2 spliceosome"/>
    <property type="evidence" value="ECO:0007669"/>
    <property type="project" value="InterPro"/>
</dbReference>
<feature type="compositionally biased region" description="Polar residues" evidence="1">
    <location>
        <begin position="138"/>
        <end position="149"/>
    </location>
</feature>
<feature type="compositionally biased region" description="Acidic residues" evidence="1">
    <location>
        <begin position="227"/>
        <end position="237"/>
    </location>
</feature>
<dbReference type="PANTHER" id="PTHR43979:SF1">
    <property type="entry name" value="PRE-MRNA-PROCESSING FACTOR 17"/>
    <property type="match status" value="1"/>
</dbReference>